<proteinExistence type="predicted"/>
<protein>
    <submittedName>
        <fullName evidence="2">Uncharacterized protein</fullName>
    </submittedName>
</protein>
<name>A0A6N2ZX68_9BACT</name>
<evidence type="ECO:0000256" key="1">
    <source>
        <dbReference type="SAM" id="MobiDB-lite"/>
    </source>
</evidence>
<dbReference type="AlphaFoldDB" id="A0A6N2ZX68"/>
<accession>A0A6N2ZX68</accession>
<gene>
    <name evidence="2" type="ORF">PCLFYP37_01245</name>
</gene>
<dbReference type="RefSeq" id="WP_412990802.1">
    <property type="nucleotide sequence ID" value="NZ_JBKSWU010000003.1"/>
</dbReference>
<feature type="compositionally biased region" description="Basic and acidic residues" evidence="1">
    <location>
        <begin position="63"/>
        <end position="98"/>
    </location>
</feature>
<organism evidence="2">
    <name type="scientific">Paraprevotella clara</name>
    <dbReference type="NCBI Taxonomy" id="454154"/>
    <lineage>
        <taxon>Bacteria</taxon>
        <taxon>Pseudomonadati</taxon>
        <taxon>Bacteroidota</taxon>
        <taxon>Bacteroidia</taxon>
        <taxon>Bacteroidales</taxon>
        <taxon>Prevotellaceae</taxon>
        <taxon>Paraprevotella</taxon>
    </lineage>
</organism>
<reference evidence="2" key="1">
    <citation type="submission" date="2019-11" db="EMBL/GenBank/DDBJ databases">
        <authorList>
            <person name="Feng L."/>
        </authorList>
    </citation>
    <scope>NUCLEOTIDE SEQUENCE</scope>
    <source>
        <strain evidence="2">PclaraLFYP37</strain>
    </source>
</reference>
<evidence type="ECO:0000313" key="2">
    <source>
        <dbReference type="EMBL" id="VYT83303.1"/>
    </source>
</evidence>
<feature type="compositionally biased region" description="Basic residues" evidence="1">
    <location>
        <begin position="29"/>
        <end position="46"/>
    </location>
</feature>
<dbReference type="EMBL" id="CACRUT010000008">
    <property type="protein sequence ID" value="VYT83303.1"/>
    <property type="molecule type" value="Genomic_DNA"/>
</dbReference>
<feature type="region of interest" description="Disordered" evidence="1">
    <location>
        <begin position="1"/>
        <end position="98"/>
    </location>
</feature>
<feature type="compositionally biased region" description="Basic and acidic residues" evidence="1">
    <location>
        <begin position="1"/>
        <end position="28"/>
    </location>
</feature>
<sequence length="98" mass="11342">MEQRNELERKNGGGGKDCKKEKTQEQRTHTGKARKTHKKPHMKTPHIYKVETGKTGKGRSTHRLTEDKRSNYPEEKTGKGRPKTEGKRRTTDKKTARD</sequence>